<accession>A0A0G4ID32</accession>
<evidence type="ECO:0000313" key="2">
    <source>
        <dbReference type="EMBL" id="CEM54996.1"/>
    </source>
</evidence>
<sequence length="566" mass="61233">MNAPPSSSSEAPGASSKEEQEVNYPPVLTNVSGSRSFDLSKLPAELDPSAEWSSLPAVHRWMSLAWGDSWKHWKSLMDVLDSSFNEVIGMVMEAKTASENLKVLEECMSAVRANPENSDAAFSFFEGLREKRERESTSRSHQDLLEGPEFSAEKFLEDFLCSAALPLPPKEEELQPTDSSKETERGTAGASASRASQPPRPQPDRPIRYTSTNPEVVAAAAAAAAAAADLPPPSAHSRTHRDPFYPHQGPPAPQPPQRPFPSHFQQGSAAAAVGSHRDGFASSSSSSSMHQQYHQRDHQSFRGGAPDTSMSPPPPPDFIMRPSSMHSHSNPAQQQHRPPHPSFSSMHATAQHSQKSPPRPPPPVQVPFMTSLQGDVQGQGSPSNQMRKRPVPFEDPSIHHRNFKAPRPLVPSALPPVPVQQQADHLLGRQPPPPPVPLHSHPLHPLPTFDSRTTAGLVAAADPRLLQRNSRSSVSTISAPNSPLRAQAQERHLLGMTAPGILHHPINLRHQGTAGMTPHPPAFLGGGMPSEPPATLLHTNSVRPGTRMPLLGHPQPPQRPLGRGGR</sequence>
<feature type="region of interest" description="Disordered" evidence="1">
    <location>
        <begin position="168"/>
        <end position="391"/>
    </location>
</feature>
<evidence type="ECO:0000256" key="1">
    <source>
        <dbReference type="SAM" id="MobiDB-lite"/>
    </source>
</evidence>
<name>A0A0G4ID32_9ALVE</name>
<feature type="region of interest" description="Disordered" evidence="1">
    <location>
        <begin position="1"/>
        <end position="27"/>
    </location>
</feature>
<feature type="region of interest" description="Disordered" evidence="1">
    <location>
        <begin position="530"/>
        <end position="566"/>
    </location>
</feature>
<reference evidence="2" key="1">
    <citation type="submission" date="2014-11" db="EMBL/GenBank/DDBJ databases">
        <authorList>
            <person name="Otto D Thomas"/>
            <person name="Naeem Raeece"/>
        </authorList>
    </citation>
    <scope>NUCLEOTIDE SEQUENCE</scope>
</reference>
<organism evidence="2">
    <name type="scientific">Chromera velia CCMP2878</name>
    <dbReference type="NCBI Taxonomy" id="1169474"/>
    <lineage>
        <taxon>Eukaryota</taxon>
        <taxon>Sar</taxon>
        <taxon>Alveolata</taxon>
        <taxon>Colpodellida</taxon>
        <taxon>Chromeraceae</taxon>
        <taxon>Chromera</taxon>
    </lineage>
</organism>
<feature type="compositionally biased region" description="Polar residues" evidence="1">
    <location>
        <begin position="325"/>
        <end position="356"/>
    </location>
</feature>
<dbReference type="EMBL" id="CDMZ01005836">
    <property type="protein sequence ID" value="CEM54996.1"/>
    <property type="molecule type" value="Genomic_DNA"/>
</dbReference>
<dbReference type="AlphaFoldDB" id="A0A0G4ID32"/>
<dbReference type="VEuPathDB" id="CryptoDB:Cvel_13216"/>
<feature type="compositionally biased region" description="Polar residues" evidence="1">
    <location>
        <begin position="368"/>
        <end position="385"/>
    </location>
</feature>
<proteinExistence type="predicted"/>
<feature type="compositionally biased region" description="Basic and acidic residues" evidence="1">
    <location>
        <begin position="169"/>
        <end position="185"/>
    </location>
</feature>
<protein>
    <submittedName>
        <fullName evidence="2">Uncharacterized protein</fullName>
    </submittedName>
</protein>
<feature type="compositionally biased region" description="Low complexity" evidence="1">
    <location>
        <begin position="1"/>
        <end position="15"/>
    </location>
</feature>
<feature type="compositionally biased region" description="Low complexity" evidence="1">
    <location>
        <begin position="186"/>
        <end position="197"/>
    </location>
</feature>
<feature type="compositionally biased region" description="Low complexity" evidence="1">
    <location>
        <begin position="218"/>
        <end position="228"/>
    </location>
</feature>
<gene>
    <name evidence="2" type="ORF">Cvel_13216</name>
</gene>
<feature type="compositionally biased region" description="Pro residues" evidence="1">
    <location>
        <begin position="248"/>
        <end position="259"/>
    </location>
</feature>